<gene>
    <name evidence="2" type="ORF">UFOVP29_384</name>
</gene>
<sequence length="75" mass="8470">MDLTALHEFQKQYRTARDHNSKELRLTIAQAERLSLGVSEITMELAQLQADLLKAQSQLIDAVSNPKIDWSGGKF</sequence>
<accession>A0A6J5KPI9</accession>
<name>A0A6J5KPI9_9CAUD</name>
<feature type="coiled-coil region" evidence="1">
    <location>
        <begin position="38"/>
        <end position="65"/>
    </location>
</feature>
<dbReference type="EMBL" id="LR796167">
    <property type="protein sequence ID" value="CAB4123225.1"/>
    <property type="molecule type" value="Genomic_DNA"/>
</dbReference>
<evidence type="ECO:0000313" key="2">
    <source>
        <dbReference type="EMBL" id="CAB4123225.1"/>
    </source>
</evidence>
<evidence type="ECO:0000256" key="1">
    <source>
        <dbReference type="SAM" id="Coils"/>
    </source>
</evidence>
<keyword evidence="1" id="KW-0175">Coiled coil</keyword>
<proteinExistence type="predicted"/>
<reference evidence="2" key="1">
    <citation type="submission" date="2020-04" db="EMBL/GenBank/DDBJ databases">
        <authorList>
            <person name="Chiriac C."/>
            <person name="Salcher M."/>
            <person name="Ghai R."/>
            <person name="Kavagutti S V."/>
        </authorList>
    </citation>
    <scope>NUCLEOTIDE SEQUENCE</scope>
</reference>
<organism evidence="2">
    <name type="scientific">uncultured Caudovirales phage</name>
    <dbReference type="NCBI Taxonomy" id="2100421"/>
    <lineage>
        <taxon>Viruses</taxon>
        <taxon>Duplodnaviria</taxon>
        <taxon>Heunggongvirae</taxon>
        <taxon>Uroviricota</taxon>
        <taxon>Caudoviricetes</taxon>
        <taxon>Peduoviridae</taxon>
        <taxon>Maltschvirus</taxon>
        <taxon>Maltschvirus maltsch</taxon>
    </lineage>
</organism>
<protein>
    <submittedName>
        <fullName evidence="2">Uncharacterized protein</fullName>
    </submittedName>
</protein>